<dbReference type="PROSITE" id="PS50075">
    <property type="entry name" value="CARRIER"/>
    <property type="match status" value="1"/>
</dbReference>
<dbReference type="RefSeq" id="WP_223103585.1">
    <property type="nucleotide sequence ID" value="NZ_CP061913.1"/>
</dbReference>
<dbReference type="InterPro" id="IPR006162">
    <property type="entry name" value="Ppantetheine_attach_site"/>
</dbReference>
<sequence length="83" mass="8880">MTLDDVRRILTEAAGADESILPGRDIADVPFTELGYDSLALLETAARINQEFGVALPDDTVVALSTPRELVEAVELASVPAQR</sequence>
<accession>A0ABV5M369</accession>
<proteinExistence type="predicted"/>
<dbReference type="Proteomes" id="UP001589608">
    <property type="component" value="Unassembled WGS sequence"/>
</dbReference>
<dbReference type="InterPro" id="IPR009081">
    <property type="entry name" value="PP-bd_ACP"/>
</dbReference>
<protein>
    <submittedName>
        <fullName evidence="4">Acyl carrier protein</fullName>
    </submittedName>
</protein>
<keyword evidence="1" id="KW-0596">Phosphopantetheine</keyword>
<dbReference type="Pfam" id="PF00550">
    <property type="entry name" value="PP-binding"/>
    <property type="match status" value="1"/>
</dbReference>
<evidence type="ECO:0000313" key="4">
    <source>
        <dbReference type="EMBL" id="MFB9443306.1"/>
    </source>
</evidence>
<dbReference type="InterPro" id="IPR020806">
    <property type="entry name" value="PKS_PP-bd"/>
</dbReference>
<dbReference type="PROSITE" id="PS00012">
    <property type="entry name" value="PHOSPHOPANTETHEINE"/>
    <property type="match status" value="1"/>
</dbReference>
<name>A0ABV5M369_9ACTN</name>
<dbReference type="Gene3D" id="1.10.1200.10">
    <property type="entry name" value="ACP-like"/>
    <property type="match status" value="1"/>
</dbReference>
<evidence type="ECO:0000313" key="5">
    <source>
        <dbReference type="Proteomes" id="UP001589608"/>
    </source>
</evidence>
<keyword evidence="5" id="KW-1185">Reference proteome</keyword>
<dbReference type="SMART" id="SM00823">
    <property type="entry name" value="PKS_PP"/>
    <property type="match status" value="1"/>
</dbReference>
<dbReference type="EMBL" id="JBHMCA010000020">
    <property type="protein sequence ID" value="MFB9443306.1"/>
    <property type="molecule type" value="Genomic_DNA"/>
</dbReference>
<gene>
    <name evidence="4" type="ORF">ACFFTR_09440</name>
</gene>
<evidence type="ECO:0000256" key="2">
    <source>
        <dbReference type="ARBA" id="ARBA00022553"/>
    </source>
</evidence>
<keyword evidence="2" id="KW-0597">Phosphoprotein</keyword>
<organism evidence="4 5">
    <name type="scientific">Dactylosporangium vinaceum</name>
    <dbReference type="NCBI Taxonomy" id="53362"/>
    <lineage>
        <taxon>Bacteria</taxon>
        <taxon>Bacillati</taxon>
        <taxon>Actinomycetota</taxon>
        <taxon>Actinomycetes</taxon>
        <taxon>Micromonosporales</taxon>
        <taxon>Micromonosporaceae</taxon>
        <taxon>Dactylosporangium</taxon>
    </lineage>
</organism>
<comment type="caution">
    <text evidence="4">The sequence shown here is derived from an EMBL/GenBank/DDBJ whole genome shotgun (WGS) entry which is preliminary data.</text>
</comment>
<feature type="domain" description="Carrier" evidence="3">
    <location>
        <begin position="1"/>
        <end position="78"/>
    </location>
</feature>
<evidence type="ECO:0000256" key="1">
    <source>
        <dbReference type="ARBA" id="ARBA00022450"/>
    </source>
</evidence>
<dbReference type="SUPFAM" id="SSF47336">
    <property type="entry name" value="ACP-like"/>
    <property type="match status" value="1"/>
</dbReference>
<evidence type="ECO:0000259" key="3">
    <source>
        <dbReference type="PROSITE" id="PS50075"/>
    </source>
</evidence>
<dbReference type="InterPro" id="IPR036736">
    <property type="entry name" value="ACP-like_sf"/>
</dbReference>
<reference evidence="4 5" key="1">
    <citation type="submission" date="2024-09" db="EMBL/GenBank/DDBJ databases">
        <authorList>
            <person name="Sun Q."/>
            <person name="Mori K."/>
        </authorList>
    </citation>
    <scope>NUCLEOTIDE SEQUENCE [LARGE SCALE GENOMIC DNA]</scope>
    <source>
        <strain evidence="4 5">JCM 3307</strain>
    </source>
</reference>